<feature type="transmembrane region" description="Helical" evidence="3">
    <location>
        <begin position="449"/>
        <end position="472"/>
    </location>
</feature>
<evidence type="ECO:0000256" key="3">
    <source>
        <dbReference type="SAM" id="Phobius"/>
    </source>
</evidence>
<dbReference type="Proteomes" id="UP000800094">
    <property type="component" value="Unassembled WGS sequence"/>
</dbReference>
<dbReference type="GO" id="GO:0006508">
    <property type="term" value="P:proteolysis"/>
    <property type="evidence" value="ECO:0007669"/>
    <property type="project" value="UniProtKB-KW"/>
</dbReference>
<keyword evidence="6" id="KW-0645">Protease</keyword>
<dbReference type="RefSeq" id="XP_033684847.1">
    <property type="nucleotide sequence ID" value="XM_033821636.1"/>
</dbReference>
<organism evidence="6 7">
    <name type="scientific">Trematosphaeria pertusa</name>
    <dbReference type="NCBI Taxonomy" id="390896"/>
    <lineage>
        <taxon>Eukaryota</taxon>
        <taxon>Fungi</taxon>
        <taxon>Dikarya</taxon>
        <taxon>Ascomycota</taxon>
        <taxon>Pezizomycotina</taxon>
        <taxon>Dothideomycetes</taxon>
        <taxon>Pleosporomycetidae</taxon>
        <taxon>Pleosporales</taxon>
        <taxon>Massarineae</taxon>
        <taxon>Trematosphaeriaceae</taxon>
        <taxon>Trematosphaeria</taxon>
    </lineage>
</organism>
<dbReference type="InterPro" id="IPR033121">
    <property type="entry name" value="PEPTIDASE_A1"/>
</dbReference>
<dbReference type="PANTHER" id="PTHR47966">
    <property type="entry name" value="BETA-SITE APP-CLEAVING ENZYME, ISOFORM A-RELATED"/>
    <property type="match status" value="1"/>
</dbReference>
<dbReference type="CDD" id="cd12087">
    <property type="entry name" value="TM_EGFR-like"/>
    <property type="match status" value="1"/>
</dbReference>
<dbReference type="InterPro" id="IPR001461">
    <property type="entry name" value="Aspartic_peptidase_A1"/>
</dbReference>
<sequence length="694" mass="76334">MIRHRGDRTLFALLVLLALPALLGPCVASVLEARGQNGSLPAPLSVAPNQNWEGIDGKWNTVSLRVGTPYQWVRVFVSTASQQTWTIDQTACLANRSDPTSALDSTCMESRGRLFSTANSTTWDENGFFQLWTEKNLGLTGNGLFGWDTVGLGLPGEEGPTMLNTTVGTLISPNFWLGHFGVNPKPTNFSAFTDASPSYMTMLFDQKQIPSVSVGYTAGAQYHDAVVLSSLTLGGYDSSRFIPNDITFEFAPDNERDIVVGIVGITANSSTKPATSLLKRDSFTMYIDSTVAELWLPIEVCEAFEDAFGLSYDNDTGLYLLDDQTHQRLLAENPSITFSLGQKFTTNATVDITLPYAALDLEASPPYRGLENATKYFPIRRGEKESQFVLGRTFLQEAYLLVDWERQNFSVYECSWVYGQEENIVPIISPVYTGENKASKPHHLTTGTIIGIALGAGFGFAITVCGIIWFFWRRRHKRKLAKVKADYEAKAAAAAKEPPAEKREDPPTSPTQDAEEGTKVFPKAELPADSVGRPEMSCDRKEADPNSLSTLVEVDNTERQVFEMLGDIPSTVEAGGRQLSEKESMMVRERIYNGVDPYGTPDVSPTAEDAPRRQAPVSPSEVAMVNRRLPDVSPTTPRARDGASLEANDTFFQPPAPRAPRDGRYLEAEDTLLSPISPLEGSADTSRRRFSYES</sequence>
<dbReference type="SUPFAM" id="SSF50630">
    <property type="entry name" value="Acid proteases"/>
    <property type="match status" value="1"/>
</dbReference>
<evidence type="ECO:0000256" key="2">
    <source>
        <dbReference type="SAM" id="MobiDB-lite"/>
    </source>
</evidence>
<keyword evidence="3" id="KW-0812">Transmembrane</keyword>
<name>A0A6A6IK05_9PLEO</name>
<dbReference type="Gene3D" id="2.40.70.10">
    <property type="entry name" value="Acid Proteases"/>
    <property type="match status" value="2"/>
</dbReference>
<keyword evidence="6" id="KW-0378">Hydrolase</keyword>
<evidence type="ECO:0000313" key="7">
    <source>
        <dbReference type="Proteomes" id="UP000800094"/>
    </source>
</evidence>
<accession>A0A6A6IK05</accession>
<comment type="similarity">
    <text evidence="1">Belongs to the peptidase A1 family.</text>
</comment>
<evidence type="ECO:0000313" key="6">
    <source>
        <dbReference type="EMBL" id="KAF2249843.1"/>
    </source>
</evidence>
<dbReference type="AlphaFoldDB" id="A0A6A6IK05"/>
<feature type="region of interest" description="Disordered" evidence="2">
    <location>
        <begin position="596"/>
        <end position="694"/>
    </location>
</feature>
<evidence type="ECO:0000256" key="1">
    <source>
        <dbReference type="ARBA" id="ARBA00007447"/>
    </source>
</evidence>
<dbReference type="GeneID" id="54574966"/>
<feature type="signal peptide" evidence="4">
    <location>
        <begin position="1"/>
        <end position="28"/>
    </location>
</feature>
<evidence type="ECO:0000256" key="4">
    <source>
        <dbReference type="SAM" id="SignalP"/>
    </source>
</evidence>
<feature type="region of interest" description="Disordered" evidence="2">
    <location>
        <begin position="492"/>
        <end position="545"/>
    </location>
</feature>
<gene>
    <name evidence="6" type="ORF">BU26DRAFT_290837</name>
</gene>
<keyword evidence="3" id="KW-0472">Membrane</keyword>
<feature type="chain" id="PRO_5025489132" evidence="4">
    <location>
        <begin position="29"/>
        <end position="694"/>
    </location>
</feature>
<keyword evidence="4" id="KW-0732">Signal</keyword>
<dbReference type="EMBL" id="ML987194">
    <property type="protein sequence ID" value="KAF2249843.1"/>
    <property type="molecule type" value="Genomic_DNA"/>
</dbReference>
<dbReference type="OrthoDB" id="4074350at2759"/>
<dbReference type="Pfam" id="PF00026">
    <property type="entry name" value="Asp"/>
    <property type="match status" value="1"/>
</dbReference>
<protein>
    <submittedName>
        <fullName evidence="6">Acid protease</fullName>
    </submittedName>
</protein>
<dbReference type="PRINTS" id="PR00792">
    <property type="entry name" value="PEPSIN"/>
</dbReference>
<dbReference type="GO" id="GO:0004190">
    <property type="term" value="F:aspartic-type endopeptidase activity"/>
    <property type="evidence" value="ECO:0007669"/>
    <property type="project" value="InterPro"/>
</dbReference>
<keyword evidence="3" id="KW-1133">Transmembrane helix</keyword>
<feature type="compositionally biased region" description="Basic and acidic residues" evidence="2">
    <location>
        <begin position="685"/>
        <end position="694"/>
    </location>
</feature>
<reference evidence="6" key="1">
    <citation type="journal article" date="2020" name="Stud. Mycol.">
        <title>101 Dothideomycetes genomes: a test case for predicting lifestyles and emergence of pathogens.</title>
        <authorList>
            <person name="Haridas S."/>
            <person name="Albert R."/>
            <person name="Binder M."/>
            <person name="Bloem J."/>
            <person name="Labutti K."/>
            <person name="Salamov A."/>
            <person name="Andreopoulos B."/>
            <person name="Baker S."/>
            <person name="Barry K."/>
            <person name="Bills G."/>
            <person name="Bluhm B."/>
            <person name="Cannon C."/>
            <person name="Castanera R."/>
            <person name="Culley D."/>
            <person name="Daum C."/>
            <person name="Ezra D."/>
            <person name="Gonzalez J."/>
            <person name="Henrissat B."/>
            <person name="Kuo A."/>
            <person name="Liang C."/>
            <person name="Lipzen A."/>
            <person name="Lutzoni F."/>
            <person name="Magnuson J."/>
            <person name="Mondo S."/>
            <person name="Nolan M."/>
            <person name="Ohm R."/>
            <person name="Pangilinan J."/>
            <person name="Park H.-J."/>
            <person name="Ramirez L."/>
            <person name="Alfaro M."/>
            <person name="Sun H."/>
            <person name="Tritt A."/>
            <person name="Yoshinaga Y."/>
            <person name="Zwiers L.-H."/>
            <person name="Turgeon B."/>
            <person name="Goodwin S."/>
            <person name="Spatafora J."/>
            <person name="Crous P."/>
            <person name="Grigoriev I."/>
        </authorList>
    </citation>
    <scope>NUCLEOTIDE SEQUENCE</scope>
    <source>
        <strain evidence="6">CBS 122368</strain>
    </source>
</reference>
<dbReference type="PANTHER" id="PTHR47966:SF51">
    <property type="entry name" value="BETA-SITE APP-CLEAVING ENZYME, ISOFORM A-RELATED"/>
    <property type="match status" value="1"/>
</dbReference>
<keyword evidence="7" id="KW-1185">Reference proteome</keyword>
<evidence type="ECO:0000259" key="5">
    <source>
        <dbReference type="PROSITE" id="PS51767"/>
    </source>
</evidence>
<dbReference type="InterPro" id="IPR021109">
    <property type="entry name" value="Peptidase_aspartic_dom_sf"/>
</dbReference>
<feature type="domain" description="Peptidase A1" evidence="5">
    <location>
        <begin position="60"/>
        <end position="412"/>
    </location>
</feature>
<dbReference type="GO" id="GO:0000324">
    <property type="term" value="C:fungal-type vacuole"/>
    <property type="evidence" value="ECO:0007669"/>
    <property type="project" value="TreeGrafter"/>
</dbReference>
<proteinExistence type="inferred from homology"/>
<dbReference type="PROSITE" id="PS51767">
    <property type="entry name" value="PEPTIDASE_A1"/>
    <property type="match status" value="1"/>
</dbReference>